<proteinExistence type="predicted"/>
<dbReference type="Pfam" id="PF05904">
    <property type="entry name" value="DUF863"/>
    <property type="match status" value="1"/>
</dbReference>
<comment type="caution">
    <text evidence="2">The sequence shown here is derived from an EMBL/GenBank/DDBJ whole genome shotgun (WGS) entry which is preliminary data.</text>
</comment>
<dbReference type="Proteomes" id="UP001415857">
    <property type="component" value="Unassembled WGS sequence"/>
</dbReference>
<dbReference type="InterPro" id="IPR008581">
    <property type="entry name" value="DUF863_pln"/>
</dbReference>
<name>A0AAP0RFW4_LIQFO</name>
<organism evidence="2 3">
    <name type="scientific">Liquidambar formosana</name>
    <name type="common">Formosan gum</name>
    <dbReference type="NCBI Taxonomy" id="63359"/>
    <lineage>
        <taxon>Eukaryota</taxon>
        <taxon>Viridiplantae</taxon>
        <taxon>Streptophyta</taxon>
        <taxon>Embryophyta</taxon>
        <taxon>Tracheophyta</taxon>
        <taxon>Spermatophyta</taxon>
        <taxon>Magnoliopsida</taxon>
        <taxon>eudicotyledons</taxon>
        <taxon>Gunneridae</taxon>
        <taxon>Pentapetalae</taxon>
        <taxon>Saxifragales</taxon>
        <taxon>Altingiaceae</taxon>
        <taxon>Liquidambar</taxon>
    </lineage>
</organism>
<gene>
    <name evidence="2" type="ORF">L1049_006421</name>
</gene>
<accession>A0AAP0RFW4</accession>
<feature type="region of interest" description="Disordered" evidence="1">
    <location>
        <begin position="534"/>
        <end position="559"/>
    </location>
</feature>
<dbReference type="EMBL" id="JBBPBK010000010">
    <property type="protein sequence ID" value="KAK9276884.1"/>
    <property type="molecule type" value="Genomic_DNA"/>
</dbReference>
<reference evidence="2 3" key="1">
    <citation type="journal article" date="2024" name="Plant J.">
        <title>Genome sequences and population genomics reveal climatic adaptation and genomic divergence between two closely related sweetgum species.</title>
        <authorList>
            <person name="Xu W.Q."/>
            <person name="Ren C.Q."/>
            <person name="Zhang X.Y."/>
            <person name="Comes H.P."/>
            <person name="Liu X.H."/>
            <person name="Li Y.G."/>
            <person name="Kettle C.J."/>
            <person name="Jalonen R."/>
            <person name="Gaisberger H."/>
            <person name="Ma Y.Z."/>
            <person name="Qiu Y.X."/>
        </authorList>
    </citation>
    <scope>NUCLEOTIDE SEQUENCE [LARGE SCALE GENOMIC DNA]</scope>
    <source>
        <strain evidence="2">Hangzhou</strain>
    </source>
</reference>
<evidence type="ECO:0000256" key="1">
    <source>
        <dbReference type="SAM" id="MobiDB-lite"/>
    </source>
</evidence>
<feature type="compositionally biased region" description="Basic and acidic residues" evidence="1">
    <location>
        <begin position="543"/>
        <end position="559"/>
    </location>
</feature>
<feature type="region of interest" description="Disordered" evidence="1">
    <location>
        <begin position="414"/>
        <end position="438"/>
    </location>
</feature>
<evidence type="ECO:0000313" key="3">
    <source>
        <dbReference type="Proteomes" id="UP001415857"/>
    </source>
</evidence>
<dbReference type="PANTHER" id="PTHR33167:SF29">
    <property type="entry name" value="T28K15.14 PROTEIN"/>
    <property type="match status" value="1"/>
</dbReference>
<dbReference type="PANTHER" id="PTHR33167">
    <property type="entry name" value="TRANSCRIPTION FACTOR, PUTATIVE (DUF863)-RELATED"/>
    <property type="match status" value="1"/>
</dbReference>
<evidence type="ECO:0000313" key="2">
    <source>
        <dbReference type="EMBL" id="KAK9276884.1"/>
    </source>
</evidence>
<keyword evidence="3" id="KW-1185">Reference proteome</keyword>
<protein>
    <submittedName>
        <fullName evidence="2">Uncharacterized protein</fullName>
    </submittedName>
</protein>
<sequence>MLMSGDFDLNSFQRYADLVKEELKQTMLNQEVIFRNQVCELHRLYSTQKSLMEDLSWKEFNEYNSWKAAAHPALKPYASSAKYKVLAEERKFSNTSMVGLTQSKNQDLLEDRQGISYKFQHGLLGFQQRPLDLRLPAEQYISHVDKDFPMKGKVLDSLKESGEVKCSLFGDNVCDRGEVKLSLRIGEEGRVKRAGNRSWYNEKTSCWSQDVIDLEESIEGVSNEDAEPVSAPTIYSGDRHDLQGPVLSDPIFSKSVKKDPAQEITLVDGSGSCQDHNLFNQGFKECHGDVPCINMLTKKQQLTSFEAGHFDLNKVQFDDSSSYSNDPEVAYPSTASSSGILHGSVGEFQEGTCPTLTCWRKSNDYCLNETSETRRQDDALNPALMDSHGKDNGTEIRASYAKFKGYSGSEVGSIDLESVSGPPLDPFEDLGSGSSNSENANVDLPLELPNGLLHNQNCTHVATTQVNAAKSEGQDVVSSCPYESQNTVQATPCKSDCVPDNNSSSLKTMQSEIELGDSNLSASNEFPEIQLRPEVSEIPSVEPDLRSSDSSESKHQCYNKKTEEATEVDVLIQKAAESLIQLSLEISVCYPDCFLKAGLNEMEHNEKKQPEYSSDSFESNVLKLTECSADDFSVSSKPFEVNEMETKDFGFKLRRGRRLKDFQRDILPGLASLSRHEIREDINIMEGVIRSREYRRIQASMGHGESWFAPTRSRRTRRNHVGRRYYA</sequence>
<dbReference type="AlphaFoldDB" id="A0AAP0RFW4"/>